<keyword evidence="2" id="KW-1185">Reference proteome</keyword>
<organism evidence="1 2">
    <name type="scientific">Marinobacter salinus</name>
    <dbReference type="NCBI Taxonomy" id="1874317"/>
    <lineage>
        <taxon>Bacteria</taxon>
        <taxon>Pseudomonadati</taxon>
        <taxon>Pseudomonadota</taxon>
        <taxon>Gammaproteobacteria</taxon>
        <taxon>Pseudomonadales</taxon>
        <taxon>Marinobacteraceae</taxon>
        <taxon>Marinobacter</taxon>
    </lineage>
</organism>
<proteinExistence type="predicted"/>
<dbReference type="STRING" id="1874317.BKP64_18145"/>
<dbReference type="OrthoDB" id="6370944at2"/>
<gene>
    <name evidence="1" type="ORF">BKP64_18145</name>
</gene>
<dbReference type="RefSeq" id="WP_070973176.1">
    <property type="nucleotide sequence ID" value="NZ_CP017715.1"/>
</dbReference>
<dbReference type="Proteomes" id="UP000177445">
    <property type="component" value="Chromosome"/>
</dbReference>
<name>A0A1D9GRC1_9GAMM</name>
<dbReference type="KEGG" id="msq:BKP64_18145"/>
<evidence type="ECO:0008006" key="3">
    <source>
        <dbReference type="Google" id="ProtNLM"/>
    </source>
</evidence>
<protein>
    <recommendedName>
        <fullName evidence="3">GIY-YIG domain-containing protein</fullName>
    </recommendedName>
</protein>
<accession>A0A1D9GRC1</accession>
<sequence length="175" mass="20393">MHNSSQIRTVNEICSGRKIDLPHDAGIYAFWWLGDREQLLRSNRSVVLKGPGGNLVQVRYEDWWPQELEFPCLYVGKTTNIRGRFSPHLKRGCSGRLHGTEPENRKARPKTTSCQLRWGIEHIFPDEKEPLTLIGSSVGFSYRTDFEDNAIAERFFEEDRLIGAWRPWFNIDSER</sequence>
<dbReference type="AlphaFoldDB" id="A0A1D9GRC1"/>
<evidence type="ECO:0000313" key="1">
    <source>
        <dbReference type="EMBL" id="AOY89930.1"/>
    </source>
</evidence>
<dbReference type="EMBL" id="CP017715">
    <property type="protein sequence ID" value="AOY89930.1"/>
    <property type="molecule type" value="Genomic_DNA"/>
</dbReference>
<reference evidence="1 2" key="1">
    <citation type="submission" date="2016-10" db="EMBL/GenBank/DDBJ databases">
        <title>Marinobacter salinus sp. nov., a moderately halophilic bacterium isolated from a tidal flat environment.</title>
        <authorList>
            <person name="Park S.-J."/>
        </authorList>
    </citation>
    <scope>NUCLEOTIDE SEQUENCE [LARGE SCALE GENOMIC DNA]</scope>
    <source>
        <strain evidence="1 2">Hb8</strain>
    </source>
</reference>
<evidence type="ECO:0000313" key="2">
    <source>
        <dbReference type="Proteomes" id="UP000177445"/>
    </source>
</evidence>
<dbReference type="CDD" id="cd00719">
    <property type="entry name" value="GIY-YIG_SF"/>
    <property type="match status" value="1"/>
</dbReference>